<dbReference type="EC" id="4.2.1.17" evidence="2"/>
<dbReference type="InterPro" id="IPR051683">
    <property type="entry name" value="Enoyl-CoA_Hydratase/Isomerase"/>
</dbReference>
<accession>A0A852X4E5</accession>
<dbReference type="InterPro" id="IPR014748">
    <property type="entry name" value="Enoyl-CoA_hydra_C"/>
</dbReference>
<organism evidence="2 3">
    <name type="scientific">Janibacter alkaliphilus</name>
    <dbReference type="NCBI Taxonomy" id="1069963"/>
    <lineage>
        <taxon>Bacteria</taxon>
        <taxon>Bacillati</taxon>
        <taxon>Actinomycetota</taxon>
        <taxon>Actinomycetes</taxon>
        <taxon>Micrococcales</taxon>
        <taxon>Intrasporangiaceae</taxon>
        <taxon>Janibacter</taxon>
    </lineage>
</organism>
<dbReference type="Gene3D" id="3.90.226.10">
    <property type="entry name" value="2-enoyl-CoA Hydratase, Chain A, domain 1"/>
    <property type="match status" value="1"/>
</dbReference>
<reference evidence="2 3" key="1">
    <citation type="submission" date="2020-07" db="EMBL/GenBank/DDBJ databases">
        <title>Sequencing the genomes of 1000 actinobacteria strains.</title>
        <authorList>
            <person name="Klenk H.-P."/>
        </authorList>
    </citation>
    <scope>NUCLEOTIDE SEQUENCE [LARGE SCALE GENOMIC DNA]</scope>
    <source>
        <strain evidence="2 3">DSM 24723</strain>
    </source>
</reference>
<dbReference type="GO" id="GO:0004300">
    <property type="term" value="F:enoyl-CoA hydratase activity"/>
    <property type="evidence" value="ECO:0007669"/>
    <property type="project" value="UniProtKB-EC"/>
</dbReference>
<evidence type="ECO:0000256" key="1">
    <source>
        <dbReference type="ARBA" id="ARBA00005254"/>
    </source>
</evidence>
<dbReference type="NCBIfam" id="NF005879">
    <property type="entry name" value="PRK07827.1"/>
    <property type="match status" value="1"/>
</dbReference>
<dbReference type="Proteomes" id="UP000592181">
    <property type="component" value="Unassembled WGS sequence"/>
</dbReference>
<dbReference type="EMBL" id="JACBZX010000001">
    <property type="protein sequence ID" value="NYG37769.1"/>
    <property type="molecule type" value="Genomic_DNA"/>
</dbReference>
<comment type="caution">
    <text evidence="2">The sequence shown here is derived from an EMBL/GenBank/DDBJ whole genome shotgun (WGS) entry which is preliminary data.</text>
</comment>
<dbReference type="CDD" id="cd06558">
    <property type="entry name" value="crotonase-like"/>
    <property type="match status" value="1"/>
</dbReference>
<comment type="similarity">
    <text evidence="1">Belongs to the enoyl-CoA hydratase/isomerase family.</text>
</comment>
<dbReference type="InterPro" id="IPR001753">
    <property type="entry name" value="Enoyl-CoA_hydra/iso"/>
</dbReference>
<protein>
    <submittedName>
        <fullName evidence="2">Enoyl-CoA hydratase</fullName>
        <ecNumber evidence="2">4.2.1.17</ecNumber>
    </submittedName>
</protein>
<evidence type="ECO:0000313" key="2">
    <source>
        <dbReference type="EMBL" id="NYG37769.1"/>
    </source>
</evidence>
<gene>
    <name evidence="2" type="ORF">BJY28_002238</name>
</gene>
<name>A0A852X4E5_9MICO</name>
<dbReference type="RefSeq" id="WP_179463087.1">
    <property type="nucleotide sequence ID" value="NZ_JACBZX010000001.1"/>
</dbReference>
<dbReference type="InterPro" id="IPR029045">
    <property type="entry name" value="ClpP/crotonase-like_dom_sf"/>
</dbReference>
<dbReference type="AlphaFoldDB" id="A0A852X4E5"/>
<keyword evidence="2" id="KW-0456">Lyase</keyword>
<dbReference type="Pfam" id="PF00378">
    <property type="entry name" value="ECH_1"/>
    <property type="match status" value="1"/>
</dbReference>
<sequence length="260" mass="27467">MSSDPRVRSAVDGQVAVLTLDSPHNRNALSDQLVRELHAGLQAAAEDDAVRCVVLTHTGGTFCAGADLSEATGGEGGDPARARADQLVDLLRAIVVHPKPVVGRIDGHVVAGGMGLVAACDLVVAGPSSSFALTEVRLGLAASVISLTVLPRIGSREASRYLLTAERLDPAQARNCGLVTVAAESEQQVADEVAALTEAFAGASPQGLRETKTMLNHELVDHLDTHRDRVAEQSSRLFSSDEAREGMTAFLERRPPRWAR</sequence>
<evidence type="ECO:0000313" key="3">
    <source>
        <dbReference type="Proteomes" id="UP000592181"/>
    </source>
</evidence>
<dbReference type="PANTHER" id="PTHR42964">
    <property type="entry name" value="ENOYL-COA HYDRATASE"/>
    <property type="match status" value="1"/>
</dbReference>
<dbReference type="Gene3D" id="1.10.12.10">
    <property type="entry name" value="Lyase 2-enoyl-coa Hydratase, Chain A, domain 2"/>
    <property type="match status" value="1"/>
</dbReference>
<keyword evidence="3" id="KW-1185">Reference proteome</keyword>
<dbReference type="SUPFAM" id="SSF52096">
    <property type="entry name" value="ClpP/crotonase"/>
    <property type="match status" value="1"/>
</dbReference>
<proteinExistence type="inferred from homology"/>
<dbReference type="PANTHER" id="PTHR42964:SF1">
    <property type="entry name" value="POLYKETIDE BIOSYNTHESIS ENOYL-COA HYDRATASE PKSH-RELATED"/>
    <property type="match status" value="1"/>
</dbReference>